<dbReference type="AlphaFoldDB" id="A0A9Q3DTQ7"/>
<evidence type="ECO:0000313" key="2">
    <source>
        <dbReference type="Proteomes" id="UP000765509"/>
    </source>
</evidence>
<name>A0A9Q3DTQ7_9BASI</name>
<dbReference type="Proteomes" id="UP000765509">
    <property type="component" value="Unassembled WGS sequence"/>
</dbReference>
<dbReference type="EMBL" id="AVOT02019756">
    <property type="protein sequence ID" value="MBW0507513.1"/>
    <property type="molecule type" value="Genomic_DNA"/>
</dbReference>
<sequence>MHSPPFPEPAEQVQYLKLRWSPTPAFHIPPDLSTIFEHLQMEPVIQNYICCTECFFLNFPSESVTTDQPHCQCHNEPNDYGPPCTQSLGKSIDSFEQCTQNTTKIKKGYPNKTFNLSTIQKLALQISPAGWNYGNSASESTIPNSQRFPQM</sequence>
<gene>
    <name evidence="1" type="ORF">O181_047228</name>
</gene>
<organism evidence="1 2">
    <name type="scientific">Austropuccinia psidii MF-1</name>
    <dbReference type="NCBI Taxonomy" id="1389203"/>
    <lineage>
        <taxon>Eukaryota</taxon>
        <taxon>Fungi</taxon>
        <taxon>Dikarya</taxon>
        <taxon>Basidiomycota</taxon>
        <taxon>Pucciniomycotina</taxon>
        <taxon>Pucciniomycetes</taxon>
        <taxon>Pucciniales</taxon>
        <taxon>Sphaerophragmiaceae</taxon>
        <taxon>Austropuccinia</taxon>
    </lineage>
</organism>
<proteinExistence type="predicted"/>
<keyword evidence="2" id="KW-1185">Reference proteome</keyword>
<accession>A0A9Q3DTQ7</accession>
<reference evidence="1" key="1">
    <citation type="submission" date="2021-03" db="EMBL/GenBank/DDBJ databases">
        <title>Draft genome sequence of rust myrtle Austropuccinia psidii MF-1, a brazilian biotype.</title>
        <authorList>
            <person name="Quecine M.C."/>
            <person name="Pachon D.M.R."/>
            <person name="Bonatelli M.L."/>
            <person name="Correr F.H."/>
            <person name="Franceschini L.M."/>
            <person name="Leite T.F."/>
            <person name="Margarido G.R.A."/>
            <person name="Almeida C.A."/>
            <person name="Ferrarezi J.A."/>
            <person name="Labate C.A."/>
        </authorList>
    </citation>
    <scope>NUCLEOTIDE SEQUENCE</scope>
    <source>
        <strain evidence="1">MF-1</strain>
    </source>
</reference>
<comment type="caution">
    <text evidence="1">The sequence shown here is derived from an EMBL/GenBank/DDBJ whole genome shotgun (WGS) entry which is preliminary data.</text>
</comment>
<protein>
    <submittedName>
        <fullName evidence="1">Uncharacterized protein</fullName>
    </submittedName>
</protein>
<evidence type="ECO:0000313" key="1">
    <source>
        <dbReference type="EMBL" id="MBW0507513.1"/>
    </source>
</evidence>